<dbReference type="Proteomes" id="UP000053558">
    <property type="component" value="Unassembled WGS sequence"/>
</dbReference>
<organism evidence="1 2">
    <name type="scientific">Coniophora puteana (strain RWD-64-598)</name>
    <name type="common">Brown rot fungus</name>
    <dbReference type="NCBI Taxonomy" id="741705"/>
    <lineage>
        <taxon>Eukaryota</taxon>
        <taxon>Fungi</taxon>
        <taxon>Dikarya</taxon>
        <taxon>Basidiomycota</taxon>
        <taxon>Agaricomycotina</taxon>
        <taxon>Agaricomycetes</taxon>
        <taxon>Agaricomycetidae</taxon>
        <taxon>Boletales</taxon>
        <taxon>Coniophorineae</taxon>
        <taxon>Coniophoraceae</taxon>
        <taxon>Coniophora</taxon>
    </lineage>
</organism>
<dbReference type="EMBL" id="JH711585">
    <property type="protein sequence ID" value="EIW76902.1"/>
    <property type="molecule type" value="Genomic_DNA"/>
</dbReference>
<dbReference type="RefSeq" id="XP_007773219.1">
    <property type="nucleotide sequence ID" value="XM_007775029.1"/>
</dbReference>
<name>A0A5M3MCC9_CONPW</name>
<comment type="caution">
    <text evidence="1">The sequence shown here is derived from an EMBL/GenBank/DDBJ whole genome shotgun (WGS) entry which is preliminary data.</text>
</comment>
<keyword evidence="2" id="KW-1185">Reference proteome</keyword>
<evidence type="ECO:0000313" key="1">
    <source>
        <dbReference type="EMBL" id="EIW76902.1"/>
    </source>
</evidence>
<dbReference type="AlphaFoldDB" id="A0A5M3MCC9"/>
<sequence>MSDTLERDGRHNVATTEIMFLGASEIFDDVLDKEANPAFIRLLASTKRAQESFFIGPIFGSTPKSTYRYARASGVVCPLGTDTSPSDWDAKTYRDECLASHMFTHNVARPILQRSLRGDVLANHVPLNSCDPTAEGLPWRPALPAFRKPYTRATVIRMCDNLDESLIFVEETLRRTETIKRASGGLFFWGQAHAKWLDVQEEYRGLRDRSLDRIQYVVLEGADSIEELGEPPVPERTKVVNTFTAQLREISQTTKVKFETGA</sequence>
<protein>
    <submittedName>
        <fullName evidence="1">Uncharacterized protein</fullName>
    </submittedName>
</protein>
<evidence type="ECO:0000313" key="2">
    <source>
        <dbReference type="Proteomes" id="UP000053558"/>
    </source>
</evidence>
<accession>A0A5M3MCC9</accession>
<proteinExistence type="predicted"/>
<gene>
    <name evidence="1" type="ORF">CONPUDRAFT_158052</name>
</gene>
<dbReference type="KEGG" id="cput:CONPUDRAFT_158052"/>
<dbReference type="GeneID" id="19203861"/>
<reference evidence="2" key="1">
    <citation type="journal article" date="2012" name="Science">
        <title>The Paleozoic origin of enzymatic lignin decomposition reconstructed from 31 fungal genomes.</title>
        <authorList>
            <person name="Floudas D."/>
            <person name="Binder M."/>
            <person name="Riley R."/>
            <person name="Barry K."/>
            <person name="Blanchette R.A."/>
            <person name="Henrissat B."/>
            <person name="Martinez A.T."/>
            <person name="Otillar R."/>
            <person name="Spatafora J.W."/>
            <person name="Yadav J.S."/>
            <person name="Aerts A."/>
            <person name="Benoit I."/>
            <person name="Boyd A."/>
            <person name="Carlson A."/>
            <person name="Copeland A."/>
            <person name="Coutinho P.M."/>
            <person name="de Vries R.P."/>
            <person name="Ferreira P."/>
            <person name="Findley K."/>
            <person name="Foster B."/>
            <person name="Gaskell J."/>
            <person name="Glotzer D."/>
            <person name="Gorecki P."/>
            <person name="Heitman J."/>
            <person name="Hesse C."/>
            <person name="Hori C."/>
            <person name="Igarashi K."/>
            <person name="Jurgens J.A."/>
            <person name="Kallen N."/>
            <person name="Kersten P."/>
            <person name="Kohler A."/>
            <person name="Kuees U."/>
            <person name="Kumar T.K.A."/>
            <person name="Kuo A."/>
            <person name="LaButti K."/>
            <person name="Larrondo L.F."/>
            <person name="Lindquist E."/>
            <person name="Ling A."/>
            <person name="Lombard V."/>
            <person name="Lucas S."/>
            <person name="Lundell T."/>
            <person name="Martin R."/>
            <person name="McLaughlin D.J."/>
            <person name="Morgenstern I."/>
            <person name="Morin E."/>
            <person name="Murat C."/>
            <person name="Nagy L.G."/>
            <person name="Nolan M."/>
            <person name="Ohm R.A."/>
            <person name="Patyshakuliyeva A."/>
            <person name="Rokas A."/>
            <person name="Ruiz-Duenas F.J."/>
            <person name="Sabat G."/>
            <person name="Salamov A."/>
            <person name="Samejima M."/>
            <person name="Schmutz J."/>
            <person name="Slot J.C."/>
            <person name="St John F."/>
            <person name="Stenlid J."/>
            <person name="Sun H."/>
            <person name="Sun S."/>
            <person name="Syed K."/>
            <person name="Tsang A."/>
            <person name="Wiebenga A."/>
            <person name="Young D."/>
            <person name="Pisabarro A."/>
            <person name="Eastwood D.C."/>
            <person name="Martin F."/>
            <person name="Cullen D."/>
            <person name="Grigoriev I.V."/>
            <person name="Hibbett D.S."/>
        </authorList>
    </citation>
    <scope>NUCLEOTIDE SEQUENCE [LARGE SCALE GENOMIC DNA]</scope>
    <source>
        <strain evidence="2">RWD-64-598 SS2</strain>
    </source>
</reference>